<dbReference type="SUPFAM" id="SSF52540">
    <property type="entry name" value="P-loop containing nucleoside triphosphate hydrolases"/>
    <property type="match status" value="1"/>
</dbReference>
<dbReference type="Gene3D" id="3.40.50.300">
    <property type="entry name" value="P-loop containing nucleotide triphosphate hydrolases"/>
    <property type="match status" value="1"/>
</dbReference>
<dbReference type="SMART" id="SM00382">
    <property type="entry name" value="AAA"/>
    <property type="match status" value="1"/>
</dbReference>
<dbReference type="Pfam" id="PF20030">
    <property type="entry name" value="bpMoxR"/>
    <property type="match status" value="2"/>
</dbReference>
<dbReference type="PANTHER" id="PTHR32204">
    <property type="entry name" value="ATPASE RAVA"/>
    <property type="match status" value="1"/>
</dbReference>
<sequence>MREIAGVERSKGSGVEGALIVEELRRLEEDLNRSLKERGEVVRAVVLALLSGEHLYLVGPPGTGKSLVVRLAAERFSGLSYYERLLHMESDRDALSSSPLSPIGIAEGSLVFLDEVLRAPRSLLLTLLGFMNERVWHDPAPTPAALLSLFAASNAHPSQGDNLEAFFDRFALRCLVEPVRRFESFVDLLESSPFGGRKEPKAAFSPEDFRRLHRHVATAVPIGSGVYEALWELRYRLGREGISLSDRRWKLVLKILRAVAFYEGAGEVSVGHLSGLLPVLWTYPPEIRTIRRILAGMVP</sequence>
<name>C6I0L3_9BACT</name>
<dbReference type="AlphaFoldDB" id="C6I0L3"/>
<dbReference type="Pfam" id="PF17868">
    <property type="entry name" value="AAA_lid_8"/>
    <property type="match status" value="1"/>
</dbReference>
<dbReference type="PANTHER" id="PTHR32204:SF0">
    <property type="entry name" value="ATPASE RAVA"/>
    <property type="match status" value="1"/>
</dbReference>
<protein>
    <submittedName>
        <fullName evidence="2">Putative ATPase, AAA family</fullName>
    </submittedName>
</protein>
<evidence type="ECO:0000259" key="1">
    <source>
        <dbReference type="SMART" id="SM00382"/>
    </source>
</evidence>
<dbReference type="CDD" id="cd00009">
    <property type="entry name" value="AAA"/>
    <property type="match status" value="1"/>
</dbReference>
<organism evidence="2 3">
    <name type="scientific">Leptospirillum ferrodiazotrophum</name>
    <dbReference type="NCBI Taxonomy" id="412449"/>
    <lineage>
        <taxon>Bacteria</taxon>
        <taxon>Pseudomonadati</taxon>
        <taxon>Nitrospirota</taxon>
        <taxon>Nitrospiria</taxon>
        <taxon>Nitrospirales</taxon>
        <taxon>Nitrospiraceae</taxon>
        <taxon>Leptospirillum</taxon>
    </lineage>
</organism>
<reference evidence="2 3" key="1">
    <citation type="journal article" date="2009" name="Appl. Environ. Microbiol.">
        <title>Community genomic and proteomic analyses of chemoautotrophic iron-oxidizing "Leptospirillum rubarum" (Group II) and "Leptospirillum ferrodiazotrophum" (Group III) bacteria in acid mine drainage biofilms.</title>
        <authorList>
            <person name="Goltsman D.S."/>
            <person name="Denef V.J."/>
            <person name="Singer S.W."/>
            <person name="VerBerkmoes N.C."/>
            <person name="Lefsrud M."/>
            <person name="Mueller R.S."/>
            <person name="Dick G.J."/>
            <person name="Sun C.L."/>
            <person name="Wheeler K.E."/>
            <person name="Zemla A."/>
            <person name="Baker B.J."/>
            <person name="Hauser L."/>
            <person name="Land M."/>
            <person name="Shah M.B."/>
            <person name="Thelen M.P."/>
            <person name="Hettich R.L."/>
            <person name="Banfield J.F."/>
        </authorList>
    </citation>
    <scope>NUCLEOTIDE SEQUENCE [LARGE SCALE GENOMIC DNA]</scope>
</reference>
<evidence type="ECO:0000313" key="2">
    <source>
        <dbReference type="EMBL" id="EES51668.1"/>
    </source>
</evidence>
<dbReference type="InterPro" id="IPR003593">
    <property type="entry name" value="AAA+_ATPase"/>
</dbReference>
<dbReference type="InterPro" id="IPR045427">
    <property type="entry name" value="MoxR"/>
</dbReference>
<dbReference type="InterPro" id="IPR027417">
    <property type="entry name" value="P-loop_NTPase"/>
</dbReference>
<gene>
    <name evidence="2" type="ORF">UBAL3_95680106</name>
</gene>
<accession>C6I0L3</accession>
<evidence type="ECO:0000313" key="3">
    <source>
        <dbReference type="Proteomes" id="UP000009374"/>
    </source>
</evidence>
<feature type="domain" description="AAA+ ATPase" evidence="1">
    <location>
        <begin position="51"/>
        <end position="180"/>
    </location>
</feature>
<dbReference type="InterPro" id="IPR050513">
    <property type="entry name" value="RavA_ATPases"/>
</dbReference>
<proteinExistence type="predicted"/>
<dbReference type="InterPro" id="IPR041538">
    <property type="entry name" value="RavA-like_AAA_lid"/>
</dbReference>
<dbReference type="EMBL" id="GG693887">
    <property type="protein sequence ID" value="EES51668.1"/>
    <property type="molecule type" value="Genomic_DNA"/>
</dbReference>
<dbReference type="Proteomes" id="UP000009374">
    <property type="component" value="Unassembled WGS sequence"/>
</dbReference>
<keyword evidence="3" id="KW-1185">Reference proteome</keyword>